<evidence type="ECO:0000256" key="1">
    <source>
        <dbReference type="SAM" id="Coils"/>
    </source>
</evidence>
<reference evidence="3 4" key="1">
    <citation type="submission" date="2018-05" db="EMBL/GenBank/DDBJ databases">
        <authorList>
            <person name="Thind KAUR A."/>
        </authorList>
    </citation>
    <scope>NUCLEOTIDE SEQUENCE [LARGE SCALE GENOMIC DNA]</scope>
</reference>
<feature type="region of interest" description="Disordered" evidence="2">
    <location>
        <begin position="101"/>
        <end position="128"/>
    </location>
</feature>
<dbReference type="Proteomes" id="UP000280104">
    <property type="component" value="Chromosome II"/>
</dbReference>
<keyword evidence="1" id="KW-0175">Coiled coil</keyword>
<feature type="compositionally biased region" description="Acidic residues" evidence="2">
    <location>
        <begin position="101"/>
        <end position="116"/>
    </location>
</feature>
<sequence>MISTKKDGSIAAFIQEQNQHIHRQENQMCADMIDLKKVLTKIMELEEELKSTRDGYEEEIATLLEKNDDLIKKIGVFMGDSAPGGEGDDSTCLDNYIIIDDTDSDPSEDDFVDEAGADIMESPTDQNF</sequence>
<dbReference type="EMBL" id="LS480641">
    <property type="protein sequence ID" value="SPT20931.1"/>
    <property type="molecule type" value="Genomic_DNA"/>
</dbReference>
<evidence type="ECO:0000313" key="4">
    <source>
        <dbReference type="Proteomes" id="UP000280104"/>
    </source>
</evidence>
<protein>
    <submittedName>
        <fullName evidence="3">Uncharacterized protein</fullName>
    </submittedName>
</protein>
<evidence type="ECO:0000313" key="3">
    <source>
        <dbReference type="EMBL" id="SPT20931.1"/>
    </source>
</evidence>
<name>A0A7H4LQP2_WHEAT</name>
<dbReference type="AlphaFoldDB" id="A0A7H4LQP2"/>
<organism evidence="3 4">
    <name type="scientific">Triticum aestivum</name>
    <name type="common">Wheat</name>
    <dbReference type="NCBI Taxonomy" id="4565"/>
    <lineage>
        <taxon>Eukaryota</taxon>
        <taxon>Viridiplantae</taxon>
        <taxon>Streptophyta</taxon>
        <taxon>Embryophyta</taxon>
        <taxon>Tracheophyta</taxon>
        <taxon>Spermatophyta</taxon>
        <taxon>Magnoliopsida</taxon>
        <taxon>Liliopsida</taxon>
        <taxon>Poales</taxon>
        <taxon>Poaceae</taxon>
        <taxon>BOP clade</taxon>
        <taxon>Pooideae</taxon>
        <taxon>Triticodae</taxon>
        <taxon>Triticeae</taxon>
        <taxon>Triticinae</taxon>
        <taxon>Triticum</taxon>
    </lineage>
</organism>
<gene>
    <name evidence="3" type="ORF">CAMPLR22A2D_LOCUS5564</name>
</gene>
<feature type="coiled-coil region" evidence="1">
    <location>
        <begin position="35"/>
        <end position="73"/>
    </location>
</feature>
<evidence type="ECO:0000256" key="2">
    <source>
        <dbReference type="SAM" id="MobiDB-lite"/>
    </source>
</evidence>
<accession>A0A7H4LQP2</accession>
<proteinExistence type="predicted"/>